<evidence type="ECO:0000256" key="1">
    <source>
        <dbReference type="SAM" id="MobiDB-lite"/>
    </source>
</evidence>
<reference evidence="2" key="2">
    <citation type="submission" date="2021-08" db="EMBL/GenBank/DDBJ databases">
        <authorList>
            <person name="Gostincar C."/>
            <person name="Sun X."/>
            <person name="Song Z."/>
            <person name="Gunde-Cimerman N."/>
        </authorList>
    </citation>
    <scope>NUCLEOTIDE SEQUENCE</scope>
    <source>
        <strain evidence="2">EXF-9911</strain>
    </source>
</reference>
<feature type="region of interest" description="Disordered" evidence="1">
    <location>
        <begin position="37"/>
        <end position="66"/>
    </location>
</feature>
<evidence type="ECO:0000313" key="3">
    <source>
        <dbReference type="Proteomes" id="UP000779574"/>
    </source>
</evidence>
<gene>
    <name evidence="2" type="ORF">KCU76_g17295</name>
</gene>
<dbReference type="OrthoDB" id="5328813at2759"/>
<protein>
    <submittedName>
        <fullName evidence="2">Uncharacterized protein</fullName>
    </submittedName>
</protein>
<organism evidence="2 3">
    <name type="scientific">Aureobasidium melanogenum</name>
    <name type="common">Aureobasidium pullulans var. melanogenum</name>
    <dbReference type="NCBI Taxonomy" id="46634"/>
    <lineage>
        <taxon>Eukaryota</taxon>
        <taxon>Fungi</taxon>
        <taxon>Dikarya</taxon>
        <taxon>Ascomycota</taxon>
        <taxon>Pezizomycotina</taxon>
        <taxon>Dothideomycetes</taxon>
        <taxon>Dothideomycetidae</taxon>
        <taxon>Dothideales</taxon>
        <taxon>Saccotheciaceae</taxon>
        <taxon>Aureobasidium</taxon>
    </lineage>
</organism>
<evidence type="ECO:0000313" key="2">
    <source>
        <dbReference type="EMBL" id="KAG9669467.1"/>
    </source>
</evidence>
<accession>A0A9P8E0D4</accession>
<comment type="caution">
    <text evidence="2">The sequence shown here is derived from an EMBL/GenBank/DDBJ whole genome shotgun (WGS) entry which is preliminary data.</text>
</comment>
<feature type="region of interest" description="Disordered" evidence="1">
    <location>
        <begin position="433"/>
        <end position="466"/>
    </location>
</feature>
<name>A0A9P8E0D4_AURME</name>
<feature type="region of interest" description="Disordered" evidence="1">
    <location>
        <begin position="358"/>
        <end position="392"/>
    </location>
</feature>
<dbReference type="AlphaFoldDB" id="A0A9P8E0D4"/>
<proteinExistence type="predicted"/>
<dbReference type="EMBL" id="JAHFXF010001346">
    <property type="protein sequence ID" value="KAG9669467.1"/>
    <property type="molecule type" value="Genomic_DNA"/>
</dbReference>
<feature type="non-terminal residue" evidence="2">
    <location>
        <position position="1"/>
    </location>
</feature>
<dbReference type="Proteomes" id="UP000779574">
    <property type="component" value="Unassembled WGS sequence"/>
</dbReference>
<sequence length="466" mass="53731">MPPTTRQQNLSPFDRLQAEMLELRTANESLRREISALKGHNTRLKQQKANAESSEQEARNAAQKQYRLTESLTKKLDKAKEQYEQNLDEEARNHDEELEAEQEKRKILSDQNVRLKQKIAASSRLDNQITDETFRETMGCAFTAIHDCFYGVTRRQNSKMVFGYPSTELIDAATTCWDRMPEPQHPKARKKITQWLSLTREILTDKDQKSMADASGLILEDVLDKSHELLEGLTDLNFNDNMRKELSEAIEPFLQIMCTLPYQRWQYKFEMVPAVDERYWTSFDPTEMESMFVAENTGWLKASLFPRLCRLEWDDQDEVSGIRRLPDGLLVFIQNYKRTVICRARVVVKSHLPTMTNAMGQDTKMSDGLDDETKTGVESVEEEVTDKSPDIGKKSRIWRQDLDKVGERDVGEPMDEDTMVDALRAGSGVYIDLSETPERESSESGIPDSYDRAEEETIDQGRCWPA</sequence>
<feature type="compositionally biased region" description="Basic and acidic residues" evidence="1">
    <location>
        <begin position="364"/>
        <end position="375"/>
    </location>
</feature>
<reference evidence="2" key="1">
    <citation type="journal article" date="2021" name="J Fungi (Basel)">
        <title>Virulence traits and population genomics of the black yeast Aureobasidium melanogenum.</title>
        <authorList>
            <person name="Cernosa A."/>
            <person name="Sun X."/>
            <person name="Gostincar C."/>
            <person name="Fang C."/>
            <person name="Gunde-Cimerman N."/>
            <person name="Song Z."/>
        </authorList>
    </citation>
    <scope>NUCLEOTIDE SEQUENCE</scope>
    <source>
        <strain evidence="2">EXF-9911</strain>
    </source>
</reference>
<feature type="region of interest" description="Disordered" evidence="1">
    <location>
        <begin position="83"/>
        <end position="102"/>
    </location>
</feature>